<dbReference type="AlphaFoldDB" id="A0AAV6YXZ9"/>
<name>A0AAV6YXZ9_ENGPU</name>
<reference evidence="1" key="1">
    <citation type="thesis" date="2020" institute="ProQuest LLC" country="789 East Eisenhower Parkway, Ann Arbor, MI, USA">
        <title>Comparative Genomics and Chromosome Evolution.</title>
        <authorList>
            <person name="Mudd A.B."/>
        </authorList>
    </citation>
    <scope>NUCLEOTIDE SEQUENCE</scope>
    <source>
        <strain evidence="1">237g6f4</strain>
        <tissue evidence="1">Blood</tissue>
    </source>
</reference>
<dbReference type="EMBL" id="WNYA01012041">
    <property type="protein sequence ID" value="KAG8539987.1"/>
    <property type="molecule type" value="Genomic_DNA"/>
</dbReference>
<gene>
    <name evidence="1" type="ORF">GDO81_020023</name>
</gene>
<evidence type="ECO:0000313" key="1">
    <source>
        <dbReference type="EMBL" id="KAG8539987.1"/>
    </source>
</evidence>
<dbReference type="Proteomes" id="UP000824782">
    <property type="component" value="Unassembled WGS sequence"/>
</dbReference>
<accession>A0AAV6YXZ9</accession>
<proteinExistence type="predicted"/>
<evidence type="ECO:0000313" key="2">
    <source>
        <dbReference type="Proteomes" id="UP000824782"/>
    </source>
</evidence>
<keyword evidence="2" id="KW-1185">Reference proteome</keyword>
<comment type="caution">
    <text evidence="1">The sequence shown here is derived from an EMBL/GenBank/DDBJ whole genome shotgun (WGS) entry which is preliminary data.</text>
</comment>
<organism evidence="1 2">
    <name type="scientific">Engystomops pustulosus</name>
    <name type="common">Tungara frog</name>
    <name type="synonym">Physalaemus pustulosus</name>
    <dbReference type="NCBI Taxonomy" id="76066"/>
    <lineage>
        <taxon>Eukaryota</taxon>
        <taxon>Metazoa</taxon>
        <taxon>Chordata</taxon>
        <taxon>Craniata</taxon>
        <taxon>Vertebrata</taxon>
        <taxon>Euteleostomi</taxon>
        <taxon>Amphibia</taxon>
        <taxon>Batrachia</taxon>
        <taxon>Anura</taxon>
        <taxon>Neobatrachia</taxon>
        <taxon>Hyloidea</taxon>
        <taxon>Leptodactylidae</taxon>
        <taxon>Leiuperinae</taxon>
        <taxon>Engystomops</taxon>
    </lineage>
</organism>
<sequence>MICHGEYLSISDCGPCTHLGPPLVLPLYLYKRCHIGASLRPPESFGILYLFFMCLINLIPGDHEEGIHKCYHRTLTFPASRPNLTLLSPQILSTSDTAIQGYLCCQCY</sequence>
<protein>
    <submittedName>
        <fullName evidence="1">Uncharacterized protein</fullName>
    </submittedName>
</protein>